<dbReference type="PROSITE" id="PS00623">
    <property type="entry name" value="GMC_OXRED_1"/>
    <property type="match status" value="2"/>
</dbReference>
<keyword evidence="3 5" id="KW-0285">Flavoprotein</keyword>
<evidence type="ECO:0000256" key="1">
    <source>
        <dbReference type="ARBA" id="ARBA00001974"/>
    </source>
</evidence>
<reference evidence="8" key="1">
    <citation type="submission" date="2022-08" db="UniProtKB">
        <authorList>
            <consortium name="EnsemblMetazoa"/>
        </authorList>
    </citation>
    <scope>IDENTIFICATION</scope>
    <source>
        <strain evidence="8">05x7-T-G4-1.051#20</strain>
    </source>
</reference>
<evidence type="ECO:0000259" key="7">
    <source>
        <dbReference type="PROSITE" id="PS00624"/>
    </source>
</evidence>
<feature type="domain" description="Glucose-methanol-choline oxidoreductase N-terminal" evidence="7">
    <location>
        <begin position="293"/>
        <end position="307"/>
    </location>
</feature>
<dbReference type="PANTHER" id="PTHR11552">
    <property type="entry name" value="GLUCOSE-METHANOL-CHOLINE GMC OXIDOREDUCTASE"/>
    <property type="match status" value="1"/>
</dbReference>
<evidence type="ECO:0000256" key="5">
    <source>
        <dbReference type="RuleBase" id="RU003968"/>
    </source>
</evidence>
<keyword evidence="9" id="KW-1185">Reference proteome</keyword>
<dbReference type="SUPFAM" id="SSF54373">
    <property type="entry name" value="FAD-linked reductases, C-terminal domain"/>
    <property type="match status" value="2"/>
</dbReference>
<name>A0A8W8J5C5_MAGGI</name>
<comment type="similarity">
    <text evidence="2 5">Belongs to the GMC oxidoreductase family.</text>
</comment>
<comment type="cofactor">
    <cofactor evidence="1">
        <name>FAD</name>
        <dbReference type="ChEBI" id="CHEBI:57692"/>
    </cofactor>
</comment>
<evidence type="ECO:0000313" key="9">
    <source>
        <dbReference type="Proteomes" id="UP000005408"/>
    </source>
</evidence>
<dbReference type="GO" id="GO:0050660">
    <property type="term" value="F:flavin adenine dinucleotide binding"/>
    <property type="evidence" value="ECO:0007669"/>
    <property type="project" value="InterPro"/>
</dbReference>
<dbReference type="GO" id="GO:0016614">
    <property type="term" value="F:oxidoreductase activity, acting on CH-OH group of donors"/>
    <property type="evidence" value="ECO:0007669"/>
    <property type="project" value="InterPro"/>
</dbReference>
<dbReference type="Gene3D" id="3.50.50.60">
    <property type="entry name" value="FAD/NAD(P)-binding domain"/>
    <property type="match status" value="4"/>
</dbReference>
<dbReference type="InterPro" id="IPR012132">
    <property type="entry name" value="GMC_OxRdtase"/>
</dbReference>
<dbReference type="EnsemblMetazoa" id="G16909.1">
    <property type="protein sequence ID" value="G16909.1:cds"/>
    <property type="gene ID" value="G16909"/>
</dbReference>
<dbReference type="Gene3D" id="3.30.560.10">
    <property type="entry name" value="Glucose Oxidase, domain 3"/>
    <property type="match status" value="1"/>
</dbReference>
<evidence type="ECO:0000259" key="6">
    <source>
        <dbReference type="PROSITE" id="PS00623"/>
    </source>
</evidence>
<dbReference type="InterPro" id="IPR007867">
    <property type="entry name" value="GMC_OxRtase_C"/>
</dbReference>
<dbReference type="InterPro" id="IPR000172">
    <property type="entry name" value="GMC_OxRdtase_N"/>
</dbReference>
<dbReference type="SUPFAM" id="SSF51905">
    <property type="entry name" value="FAD/NAD(P)-binding domain"/>
    <property type="match status" value="3"/>
</dbReference>
<dbReference type="Pfam" id="PF00732">
    <property type="entry name" value="GMC_oxred_N"/>
    <property type="match status" value="4"/>
</dbReference>
<dbReference type="InterPro" id="IPR036188">
    <property type="entry name" value="FAD/NAD-bd_sf"/>
</dbReference>
<organism evidence="8 9">
    <name type="scientific">Magallana gigas</name>
    <name type="common">Pacific oyster</name>
    <name type="synonym">Crassostrea gigas</name>
    <dbReference type="NCBI Taxonomy" id="29159"/>
    <lineage>
        <taxon>Eukaryota</taxon>
        <taxon>Metazoa</taxon>
        <taxon>Spiralia</taxon>
        <taxon>Lophotrochozoa</taxon>
        <taxon>Mollusca</taxon>
        <taxon>Bivalvia</taxon>
        <taxon>Autobranchia</taxon>
        <taxon>Pteriomorphia</taxon>
        <taxon>Ostreida</taxon>
        <taxon>Ostreoidea</taxon>
        <taxon>Ostreidae</taxon>
        <taxon>Magallana</taxon>
    </lineage>
</organism>
<dbReference type="PROSITE" id="PS00624">
    <property type="entry name" value="GMC_OXRED_2"/>
    <property type="match status" value="3"/>
</dbReference>
<evidence type="ECO:0000313" key="8">
    <source>
        <dbReference type="EnsemblMetazoa" id="G16909.1:cds"/>
    </source>
</evidence>
<evidence type="ECO:0000256" key="2">
    <source>
        <dbReference type="ARBA" id="ARBA00010790"/>
    </source>
</evidence>
<evidence type="ECO:0000256" key="4">
    <source>
        <dbReference type="ARBA" id="ARBA00022827"/>
    </source>
</evidence>
<dbReference type="Proteomes" id="UP000005408">
    <property type="component" value="Unassembled WGS sequence"/>
</dbReference>
<feature type="domain" description="Glucose-methanol-choline oxidoreductase N-terminal" evidence="6">
    <location>
        <begin position="851"/>
        <end position="874"/>
    </location>
</feature>
<sequence length="1307" mass="145365">MAILGTLLAAVLGILLYFYLNQQKLVSEENMIVVNETYDFIIVGAGSAGCVLANRLSEDLLSTVLILEAGGSEGENVFMHIPVALPELINSKQDWAFKTVPQKKSSIGLKEQKSAWPRGKVLGGTSSINHMHYMRGSRHDFDGWAKEGCQGWSYKDVLPYFIKSEDIQIPDLTNSSYHGRGGPLVVSSGVATSLRDRVYRRGMEELGYKTVDCNGESQTGFCYGQETVKKGVRWSTAKAFLRPAMNRPNLHVTTQSYVTKILIENKKAVGITFIKDNVKHVVKANKEVIISSGAVNSPQLLMLSGIGPKEHLSALKIPVEADLPVGNNLEDHTMLFLLFRDNSSSGLSPSMWSHLQYQLFRSGPLAKTHLEADAFFGDDKQAPPYFQVSFFSVPAQPSSANEFAKLANFNPKIVDGIQSSLKRILEESGGTFFATNIFLRPKSRGTIRLQSTDPFDPPLIDPNYLDHPDDITNFMKGIQEMMRLANTTAFRSVGASPSDPYQEYYPPCNSLPYPSDEYWICRLRHYMNTLYHPTSTCRMGNNNDDTAVVDPQLRVKGISNLRVVDASVMRHVTSGNTNAPTIMIAEKAADLIRGIDNYQGVGGPLTVSDGASTSLVDRVYRRGMEELGHQAVNCNGDSQTGFCFGQETVRNGERWSTAKAHHESSKSPRVYKLLCYKENRKAVGITFIRDNVEHVIKANKEVIISAVNSPQLLMLSGIGPKEHLSSIKNESGMAQSWALLVAVVGILTYFSFNQKKSANEKQYNVLNATYDYTIVGAGSAGCVLANRLSEDLLSTVLIVEAGGSEEENENMHIPALPGLLLNTKTDWAYKTVPQKKACMAFKDQKSAWPRGKVLGGSSSINYMHYMRGSRHDFDGWAKEGCQGWNYKDVLPYFIKSEDIQIPSLKTSAYHGVGGPLTVSDGASTSLVDRVYRRGLLLLSRNCKKWRKMEYSQSFSKTRHESSKSPRVHKLLCYKDNVKHVVKANREVIISGGAVNSPQLLMLSGIGPKEHLSSMKIPLVADLPVGNNLEDHLMIMMVFMDNSSAAFNPSTWSFLQYQLFRSGPFSKVHLEGDVFLQDDARAPPYLQFTFYSIQVPPFMLDPMAEMVNLDPKIAKGTYDFYKRISEEVGGSFFVENILLHPKSRGTIRLQSTDPFDPPLIDSKLFRSPDDIKDLLKGINATLRLANTTAFRAVGASPSDPYEEYFPPCNSLSFPSDEYWICRIRHYTYHFDHPTSTCRMGNNDDVTAVVDPQLRVKGVKNLRVVDASVMRHVTSGNTNAPTIMIAEKAADLIREIDSVKDVRNKVEHL</sequence>
<accession>A0A8W8J5C5</accession>
<dbReference type="PANTHER" id="PTHR11552:SF147">
    <property type="entry name" value="CHOLINE DEHYDROGENASE, MITOCHONDRIAL"/>
    <property type="match status" value="1"/>
</dbReference>
<evidence type="ECO:0000256" key="3">
    <source>
        <dbReference type="ARBA" id="ARBA00022630"/>
    </source>
</evidence>
<feature type="domain" description="Glucose-methanol-choline oxidoreductase N-terminal" evidence="6">
    <location>
        <begin position="119"/>
        <end position="142"/>
    </location>
</feature>
<dbReference type="Pfam" id="PF05199">
    <property type="entry name" value="GMC_oxred_C"/>
    <property type="match status" value="2"/>
</dbReference>
<keyword evidence="4 5" id="KW-0274">FAD</keyword>
<protein>
    <recommendedName>
        <fullName evidence="6 7">Glucose-methanol-choline oxidoreductase N-terminal domain-containing protein</fullName>
    </recommendedName>
</protein>
<proteinExistence type="inferred from homology"/>
<feature type="domain" description="Glucose-methanol-choline oxidoreductase N-terminal" evidence="7">
    <location>
        <begin position="992"/>
        <end position="1006"/>
    </location>
</feature>
<feature type="domain" description="Glucose-methanol-choline oxidoreductase N-terminal" evidence="7">
    <location>
        <begin position="705"/>
        <end position="719"/>
    </location>
</feature>